<gene>
    <name evidence="1" type="ORF">GCM10017668_09660</name>
</gene>
<dbReference type="KEGG" id="stui:GCM10017668_09660"/>
<proteinExistence type="predicted"/>
<name>A0A7G1N7U5_9ACTN</name>
<dbReference type="Proteomes" id="UP000516373">
    <property type="component" value="Chromosome"/>
</dbReference>
<evidence type="ECO:0000313" key="1">
    <source>
        <dbReference type="EMBL" id="BCL19123.1"/>
    </source>
</evidence>
<accession>A0A7G1N7U5</accession>
<reference evidence="1 2" key="1">
    <citation type="journal article" date="2014" name="Int. J. Syst. Evol. Microbiol.">
        <title>Complete genome sequence of Corynebacterium casei LMG S-19264T (=DSM 44701T), isolated from a smear-ripened cheese.</title>
        <authorList>
            <consortium name="US DOE Joint Genome Institute (JGI-PGF)"/>
            <person name="Walter F."/>
            <person name="Albersmeier A."/>
            <person name="Kalinowski J."/>
            <person name="Ruckert C."/>
        </authorList>
    </citation>
    <scope>NUCLEOTIDE SEQUENCE [LARGE SCALE GENOMIC DNA]</scope>
    <source>
        <strain evidence="1 2">JCM 4255</strain>
    </source>
</reference>
<dbReference type="AlphaFoldDB" id="A0A7G1N7U5"/>
<organism evidence="1 2">
    <name type="scientific">Streptomyces tuirus</name>
    <dbReference type="NCBI Taxonomy" id="68278"/>
    <lineage>
        <taxon>Bacteria</taxon>
        <taxon>Bacillati</taxon>
        <taxon>Actinomycetota</taxon>
        <taxon>Actinomycetes</taxon>
        <taxon>Kitasatosporales</taxon>
        <taxon>Streptomycetaceae</taxon>
        <taxon>Streptomyces</taxon>
    </lineage>
</organism>
<evidence type="ECO:0000313" key="2">
    <source>
        <dbReference type="Proteomes" id="UP000516373"/>
    </source>
</evidence>
<sequence>MFVGEQADGAGDLAVQDASHGAVVGVRHCFPLCTVDQCSLTVIVGTDNRSGSGERARNRTMKAQVTMGVRGDLRPESW</sequence>
<protein>
    <submittedName>
        <fullName evidence="1">Uncharacterized protein</fullName>
    </submittedName>
</protein>
<dbReference type="EMBL" id="AP023439">
    <property type="protein sequence ID" value="BCL19123.1"/>
    <property type="molecule type" value="Genomic_DNA"/>
</dbReference>